<sequence length="204" mass="23446">MSGSYIYHRVGEEDEEKLATNKPRVSRWKALRDTLIVLLAIWGFISLVRSLHIPLPNLHPRLEGCQCGNSIAEAMEMGCKYDSLAAAWLPEHCRDDELTAEFERSGDGPNGSWLYYKDTHHTEPMTVEEVAALGDQPEARFHMTGQWHKVHCLFYWRKEHRFRFNGKTVEPRSDTEAHIHHCGQIFMGETYGTVSGVVFNTNEE</sequence>
<keyword evidence="1" id="KW-0472">Membrane</keyword>
<dbReference type="AlphaFoldDB" id="A0A1L9S548"/>
<dbReference type="VEuPathDB" id="FungiDB:ASPZODRAFT_147589"/>
<keyword evidence="3" id="KW-1185">Reference proteome</keyword>
<dbReference type="Proteomes" id="UP000184188">
    <property type="component" value="Unassembled WGS sequence"/>
</dbReference>
<accession>A0A1L9S548</accession>
<dbReference type="GeneID" id="34611737"/>
<name>A0A1L9S548_9EURO</name>
<dbReference type="RefSeq" id="XP_022576794.1">
    <property type="nucleotide sequence ID" value="XM_022725272.1"/>
</dbReference>
<dbReference type="PANTHER" id="PTHR35896:SF3">
    <property type="entry name" value="MAJOR FACILITATOR SUPERFAMILY TRANSPORTER"/>
    <property type="match status" value="1"/>
</dbReference>
<dbReference type="PANTHER" id="PTHR35896">
    <property type="entry name" value="IG-LIKE DOMAIN-CONTAINING PROTEIN"/>
    <property type="match status" value="1"/>
</dbReference>
<feature type="transmembrane region" description="Helical" evidence="1">
    <location>
        <begin position="34"/>
        <end position="52"/>
    </location>
</feature>
<dbReference type="OrthoDB" id="3501153at2759"/>
<keyword evidence="1" id="KW-0812">Transmembrane</keyword>
<evidence type="ECO:0000313" key="2">
    <source>
        <dbReference type="EMBL" id="OJJ42284.1"/>
    </source>
</evidence>
<evidence type="ECO:0000313" key="3">
    <source>
        <dbReference type="Proteomes" id="UP000184188"/>
    </source>
</evidence>
<dbReference type="EMBL" id="KV878362">
    <property type="protein sequence ID" value="OJJ42284.1"/>
    <property type="molecule type" value="Genomic_DNA"/>
</dbReference>
<keyword evidence="1" id="KW-1133">Transmembrane helix</keyword>
<dbReference type="InterPro" id="IPR053008">
    <property type="entry name" value="Phomopsin_biosynth_assoc"/>
</dbReference>
<reference evidence="3" key="1">
    <citation type="journal article" date="2017" name="Genome Biol.">
        <title>Comparative genomics reveals high biological diversity and specific adaptations in the industrially and medically important fungal genus Aspergillus.</title>
        <authorList>
            <person name="de Vries R.P."/>
            <person name="Riley R."/>
            <person name="Wiebenga A."/>
            <person name="Aguilar-Osorio G."/>
            <person name="Amillis S."/>
            <person name="Uchima C.A."/>
            <person name="Anderluh G."/>
            <person name="Asadollahi M."/>
            <person name="Askin M."/>
            <person name="Barry K."/>
            <person name="Battaglia E."/>
            <person name="Bayram O."/>
            <person name="Benocci T."/>
            <person name="Braus-Stromeyer S.A."/>
            <person name="Caldana C."/>
            <person name="Canovas D."/>
            <person name="Cerqueira G.C."/>
            <person name="Chen F."/>
            <person name="Chen W."/>
            <person name="Choi C."/>
            <person name="Clum A."/>
            <person name="Dos Santos R.A."/>
            <person name="Damasio A.R."/>
            <person name="Diallinas G."/>
            <person name="Emri T."/>
            <person name="Fekete E."/>
            <person name="Flipphi M."/>
            <person name="Freyberg S."/>
            <person name="Gallo A."/>
            <person name="Gournas C."/>
            <person name="Habgood R."/>
            <person name="Hainaut M."/>
            <person name="Harispe M.L."/>
            <person name="Henrissat B."/>
            <person name="Hilden K.S."/>
            <person name="Hope R."/>
            <person name="Hossain A."/>
            <person name="Karabika E."/>
            <person name="Karaffa L."/>
            <person name="Karanyi Z."/>
            <person name="Krasevec N."/>
            <person name="Kuo A."/>
            <person name="Kusch H."/>
            <person name="LaButti K."/>
            <person name="Lagendijk E.L."/>
            <person name="Lapidus A."/>
            <person name="Levasseur A."/>
            <person name="Lindquist E."/>
            <person name="Lipzen A."/>
            <person name="Logrieco A.F."/>
            <person name="MacCabe A."/>
            <person name="Maekelae M.R."/>
            <person name="Malavazi I."/>
            <person name="Melin P."/>
            <person name="Meyer V."/>
            <person name="Mielnichuk N."/>
            <person name="Miskei M."/>
            <person name="Molnar A.P."/>
            <person name="Mule G."/>
            <person name="Ngan C.Y."/>
            <person name="Orejas M."/>
            <person name="Orosz E."/>
            <person name="Ouedraogo J.P."/>
            <person name="Overkamp K.M."/>
            <person name="Park H.-S."/>
            <person name="Perrone G."/>
            <person name="Piumi F."/>
            <person name="Punt P.J."/>
            <person name="Ram A.F."/>
            <person name="Ramon A."/>
            <person name="Rauscher S."/>
            <person name="Record E."/>
            <person name="Riano-Pachon D.M."/>
            <person name="Robert V."/>
            <person name="Roehrig J."/>
            <person name="Ruller R."/>
            <person name="Salamov A."/>
            <person name="Salih N.S."/>
            <person name="Samson R.A."/>
            <person name="Sandor E."/>
            <person name="Sanguinetti M."/>
            <person name="Schuetze T."/>
            <person name="Sepcic K."/>
            <person name="Shelest E."/>
            <person name="Sherlock G."/>
            <person name="Sophianopoulou V."/>
            <person name="Squina F.M."/>
            <person name="Sun H."/>
            <person name="Susca A."/>
            <person name="Todd R.B."/>
            <person name="Tsang A."/>
            <person name="Unkles S.E."/>
            <person name="van de Wiele N."/>
            <person name="van Rossen-Uffink D."/>
            <person name="Oliveira J.V."/>
            <person name="Vesth T.C."/>
            <person name="Visser J."/>
            <person name="Yu J.-H."/>
            <person name="Zhou M."/>
            <person name="Andersen M.R."/>
            <person name="Archer D.B."/>
            <person name="Baker S.E."/>
            <person name="Benoit I."/>
            <person name="Brakhage A.A."/>
            <person name="Braus G.H."/>
            <person name="Fischer R."/>
            <person name="Frisvad J.C."/>
            <person name="Goldman G.H."/>
            <person name="Houbraken J."/>
            <person name="Oakley B."/>
            <person name="Pocsi I."/>
            <person name="Scazzocchio C."/>
            <person name="Seiboth B."/>
            <person name="vanKuyk P.A."/>
            <person name="Wortman J."/>
            <person name="Dyer P.S."/>
            <person name="Grigoriev I.V."/>
        </authorList>
    </citation>
    <scope>NUCLEOTIDE SEQUENCE [LARGE SCALE GENOMIC DNA]</scope>
    <source>
        <strain evidence="3">CBS 506.65</strain>
    </source>
</reference>
<organism evidence="2 3">
    <name type="scientific">Penicilliopsis zonata CBS 506.65</name>
    <dbReference type="NCBI Taxonomy" id="1073090"/>
    <lineage>
        <taxon>Eukaryota</taxon>
        <taxon>Fungi</taxon>
        <taxon>Dikarya</taxon>
        <taxon>Ascomycota</taxon>
        <taxon>Pezizomycotina</taxon>
        <taxon>Eurotiomycetes</taxon>
        <taxon>Eurotiomycetidae</taxon>
        <taxon>Eurotiales</taxon>
        <taxon>Aspergillaceae</taxon>
        <taxon>Penicilliopsis</taxon>
    </lineage>
</organism>
<protein>
    <submittedName>
        <fullName evidence="2">Uncharacterized protein</fullName>
    </submittedName>
</protein>
<gene>
    <name evidence="2" type="ORF">ASPZODRAFT_147589</name>
</gene>
<evidence type="ECO:0000256" key="1">
    <source>
        <dbReference type="SAM" id="Phobius"/>
    </source>
</evidence>
<proteinExistence type="predicted"/>